<dbReference type="AlphaFoldDB" id="A0A645GPP4"/>
<evidence type="ECO:0000313" key="1">
    <source>
        <dbReference type="EMBL" id="MPN25924.1"/>
    </source>
</evidence>
<proteinExistence type="predicted"/>
<sequence>MLIPLSCQRGALFRLGDRFTGDRKPRLSRLKFKPGGLDFKTGSKPRLASLLAGSLQLRLRLSCLGARKFPIPKVPLGQNAGGVAPCSVIVAPAVVLIHAAERTDYREIPAACCSRPLRSTLFTLRRSANFRALGYPGRKHRDSQISRAGNRHLPFQTEQVPQHTRRDPMSVSGAGEIFECLGSFDFQVEHIRPQCRARLKPFPGQLKIRLKCLEG</sequence>
<reference evidence="1" key="1">
    <citation type="submission" date="2019-08" db="EMBL/GenBank/DDBJ databases">
        <authorList>
            <person name="Kucharzyk K."/>
            <person name="Murdoch R.W."/>
            <person name="Higgins S."/>
            <person name="Loffler F."/>
        </authorList>
    </citation>
    <scope>NUCLEOTIDE SEQUENCE</scope>
</reference>
<organism evidence="1">
    <name type="scientific">bioreactor metagenome</name>
    <dbReference type="NCBI Taxonomy" id="1076179"/>
    <lineage>
        <taxon>unclassified sequences</taxon>
        <taxon>metagenomes</taxon>
        <taxon>ecological metagenomes</taxon>
    </lineage>
</organism>
<protein>
    <submittedName>
        <fullName evidence="1">Uncharacterized protein</fullName>
    </submittedName>
</protein>
<gene>
    <name evidence="1" type="ORF">SDC9_173345</name>
</gene>
<accession>A0A645GPP4</accession>
<comment type="caution">
    <text evidence="1">The sequence shown here is derived from an EMBL/GenBank/DDBJ whole genome shotgun (WGS) entry which is preliminary data.</text>
</comment>
<dbReference type="EMBL" id="VSSQ01075287">
    <property type="protein sequence ID" value="MPN25924.1"/>
    <property type="molecule type" value="Genomic_DNA"/>
</dbReference>
<name>A0A645GPP4_9ZZZZ</name>